<evidence type="ECO:0000256" key="1">
    <source>
        <dbReference type="SAM" id="MobiDB-lite"/>
    </source>
</evidence>
<organism evidence="2">
    <name type="scientific">Anguilla anguilla</name>
    <name type="common">European freshwater eel</name>
    <name type="synonym">Muraena anguilla</name>
    <dbReference type="NCBI Taxonomy" id="7936"/>
    <lineage>
        <taxon>Eukaryota</taxon>
        <taxon>Metazoa</taxon>
        <taxon>Chordata</taxon>
        <taxon>Craniata</taxon>
        <taxon>Vertebrata</taxon>
        <taxon>Euteleostomi</taxon>
        <taxon>Actinopterygii</taxon>
        <taxon>Neopterygii</taxon>
        <taxon>Teleostei</taxon>
        <taxon>Anguilliformes</taxon>
        <taxon>Anguillidae</taxon>
        <taxon>Anguilla</taxon>
    </lineage>
</organism>
<reference evidence="2" key="1">
    <citation type="submission" date="2014-11" db="EMBL/GenBank/DDBJ databases">
        <authorList>
            <person name="Amaro Gonzalez C."/>
        </authorList>
    </citation>
    <scope>NUCLEOTIDE SEQUENCE</scope>
</reference>
<feature type="region of interest" description="Disordered" evidence="1">
    <location>
        <begin position="78"/>
        <end position="101"/>
    </location>
</feature>
<protein>
    <submittedName>
        <fullName evidence="2">Uncharacterized protein</fullName>
    </submittedName>
</protein>
<sequence length="101" mass="11456">MTLDIQRKRYTPFLKAPPFAKNDKSRSCIPVILHPHLPVDLVLTYEIQASPVFLRVRQFARLWGGVLLYAVDIYGSPQKDPLRSLGDCSQGPGPRVRRTVL</sequence>
<dbReference type="EMBL" id="GBXM01020274">
    <property type="protein sequence ID" value="JAH88303.1"/>
    <property type="molecule type" value="Transcribed_RNA"/>
</dbReference>
<name>A0A0E9WFR1_ANGAN</name>
<dbReference type="AlphaFoldDB" id="A0A0E9WFR1"/>
<proteinExistence type="predicted"/>
<evidence type="ECO:0000313" key="2">
    <source>
        <dbReference type="EMBL" id="JAH88303.1"/>
    </source>
</evidence>
<accession>A0A0E9WFR1</accession>
<reference evidence="2" key="2">
    <citation type="journal article" date="2015" name="Fish Shellfish Immunol.">
        <title>Early steps in the European eel (Anguilla anguilla)-Vibrio vulnificus interaction in the gills: Role of the RtxA13 toxin.</title>
        <authorList>
            <person name="Callol A."/>
            <person name="Pajuelo D."/>
            <person name="Ebbesson L."/>
            <person name="Teles M."/>
            <person name="MacKenzie S."/>
            <person name="Amaro C."/>
        </authorList>
    </citation>
    <scope>NUCLEOTIDE SEQUENCE</scope>
</reference>